<name>A0AAD3UBE5_AERHY</name>
<reference evidence="1" key="2">
    <citation type="submission" date="2020-01" db="EMBL/GenBank/DDBJ databases">
        <authorList>
            <consortium name="NCBI Pathogen Detection Project"/>
        </authorList>
    </citation>
    <scope>NUCLEOTIDE SEQUENCE</scope>
    <source>
        <strain evidence="1">OLC2673_Aeromonas</strain>
    </source>
</reference>
<evidence type="ECO:0000313" key="1">
    <source>
        <dbReference type="EMBL" id="HAT6345087.1"/>
    </source>
</evidence>
<dbReference type="EMBL" id="DACTUL010000023">
    <property type="protein sequence ID" value="HAT6345087.1"/>
    <property type="molecule type" value="Genomic_DNA"/>
</dbReference>
<organism evidence="1 2">
    <name type="scientific">Aeromonas hydrophila</name>
    <dbReference type="NCBI Taxonomy" id="644"/>
    <lineage>
        <taxon>Bacteria</taxon>
        <taxon>Pseudomonadati</taxon>
        <taxon>Pseudomonadota</taxon>
        <taxon>Gammaproteobacteria</taxon>
        <taxon>Aeromonadales</taxon>
        <taxon>Aeromonadaceae</taxon>
        <taxon>Aeromonas</taxon>
    </lineage>
</organism>
<gene>
    <name evidence="1" type="ORF">JAJ28_002841</name>
</gene>
<dbReference type="AlphaFoldDB" id="A0AAD3UBE5"/>
<dbReference type="Proteomes" id="UP000859505">
    <property type="component" value="Unassembled WGS sequence"/>
</dbReference>
<sequence>MAKGDAAAAIPLIESGNQGIIMTPFPELNNAYIFIRNFLSLNEYSSRHLTHIPLRDAGWRAMAARVRGAPH</sequence>
<accession>A0AAD3UBE5</accession>
<proteinExistence type="predicted"/>
<protein>
    <submittedName>
        <fullName evidence="1">Uncharacterized protein</fullName>
    </submittedName>
</protein>
<evidence type="ECO:0000313" key="2">
    <source>
        <dbReference type="Proteomes" id="UP000859505"/>
    </source>
</evidence>
<reference evidence="1" key="1">
    <citation type="journal article" date="2018" name="Genome Biol.">
        <title>SKESA: strategic k-mer extension for scrupulous assemblies.</title>
        <authorList>
            <person name="Souvorov A."/>
            <person name="Agarwala R."/>
            <person name="Lipman D.J."/>
        </authorList>
    </citation>
    <scope>NUCLEOTIDE SEQUENCE</scope>
    <source>
        <strain evidence="1">OLC2673_Aeromonas</strain>
    </source>
</reference>
<comment type="caution">
    <text evidence="1">The sequence shown here is derived from an EMBL/GenBank/DDBJ whole genome shotgun (WGS) entry which is preliminary data.</text>
</comment>
<dbReference type="RefSeq" id="WP_043161096.1">
    <property type="nucleotide sequence ID" value="NZ_CP121798.1"/>
</dbReference>